<organism evidence="3 4">
    <name type="scientific">Desmophyllum pertusum</name>
    <dbReference type="NCBI Taxonomy" id="174260"/>
    <lineage>
        <taxon>Eukaryota</taxon>
        <taxon>Metazoa</taxon>
        <taxon>Cnidaria</taxon>
        <taxon>Anthozoa</taxon>
        <taxon>Hexacorallia</taxon>
        <taxon>Scleractinia</taxon>
        <taxon>Caryophylliina</taxon>
        <taxon>Caryophylliidae</taxon>
        <taxon>Desmophyllum</taxon>
    </lineage>
</organism>
<dbReference type="PANTHER" id="PTHR11188:SF176">
    <property type="entry name" value="ARRESTIN DOMAIN-CONTAINING PROTEIN 1"/>
    <property type="match status" value="1"/>
</dbReference>
<dbReference type="InterPro" id="IPR014752">
    <property type="entry name" value="Arrestin-like_C"/>
</dbReference>
<dbReference type="SUPFAM" id="SSF81296">
    <property type="entry name" value="E set domains"/>
    <property type="match status" value="1"/>
</dbReference>
<reference evidence="3" key="1">
    <citation type="submission" date="2023-01" db="EMBL/GenBank/DDBJ databases">
        <title>Genome assembly of the deep-sea coral Lophelia pertusa.</title>
        <authorList>
            <person name="Herrera S."/>
            <person name="Cordes E."/>
        </authorList>
    </citation>
    <scope>NUCLEOTIDE SEQUENCE</scope>
    <source>
        <strain evidence="3">USNM1676648</strain>
        <tissue evidence="3">Polyp</tissue>
    </source>
</reference>
<protein>
    <recommendedName>
        <fullName evidence="2">Arrestin-like N-terminal domain-containing protein</fullName>
    </recommendedName>
</protein>
<proteinExistence type="inferred from homology"/>
<dbReference type="OrthoDB" id="5948667at2759"/>
<dbReference type="InterPro" id="IPR050357">
    <property type="entry name" value="Arrestin_domain-protein"/>
</dbReference>
<dbReference type="InterPro" id="IPR014756">
    <property type="entry name" value="Ig_E-set"/>
</dbReference>
<dbReference type="AlphaFoldDB" id="A0A9X0CR85"/>
<dbReference type="GO" id="GO:0015031">
    <property type="term" value="P:protein transport"/>
    <property type="evidence" value="ECO:0007669"/>
    <property type="project" value="TreeGrafter"/>
</dbReference>
<evidence type="ECO:0000313" key="3">
    <source>
        <dbReference type="EMBL" id="KAJ7372506.1"/>
    </source>
</evidence>
<dbReference type="Pfam" id="PF00339">
    <property type="entry name" value="Arrestin_N"/>
    <property type="match status" value="1"/>
</dbReference>
<comment type="caution">
    <text evidence="3">The sequence shown here is derived from an EMBL/GenBank/DDBJ whole genome shotgun (WGS) entry which is preliminary data.</text>
</comment>
<feature type="domain" description="Arrestin-like N-terminal" evidence="2">
    <location>
        <begin position="30"/>
        <end position="118"/>
    </location>
</feature>
<dbReference type="InterPro" id="IPR011021">
    <property type="entry name" value="Arrestin-like_N"/>
</dbReference>
<name>A0A9X0CR85_9CNID</name>
<dbReference type="PANTHER" id="PTHR11188">
    <property type="entry name" value="ARRESTIN DOMAIN CONTAINING PROTEIN"/>
    <property type="match status" value="1"/>
</dbReference>
<evidence type="ECO:0000256" key="1">
    <source>
        <dbReference type="ARBA" id="ARBA00005298"/>
    </source>
</evidence>
<sequence>MANIFAVVLAERTDKCFSPVKPFQVRCCSTQTRKMNLRGVRVELHGLGHVRIRSGRVTYDKKETYLSFQAILLGRGPFQSGNDVKLQPGNYNFPFQFPLPPHSLPTSFEGDYGSVRYWLML</sequence>
<dbReference type="Proteomes" id="UP001163046">
    <property type="component" value="Unassembled WGS sequence"/>
</dbReference>
<keyword evidence="4" id="KW-1185">Reference proteome</keyword>
<dbReference type="EMBL" id="MU826836">
    <property type="protein sequence ID" value="KAJ7372506.1"/>
    <property type="molecule type" value="Genomic_DNA"/>
</dbReference>
<gene>
    <name evidence="3" type="ORF">OS493_019015</name>
</gene>
<evidence type="ECO:0000313" key="4">
    <source>
        <dbReference type="Proteomes" id="UP001163046"/>
    </source>
</evidence>
<dbReference type="Gene3D" id="2.60.40.640">
    <property type="match status" value="1"/>
</dbReference>
<dbReference type="GO" id="GO:0005737">
    <property type="term" value="C:cytoplasm"/>
    <property type="evidence" value="ECO:0007669"/>
    <property type="project" value="TreeGrafter"/>
</dbReference>
<evidence type="ECO:0000259" key="2">
    <source>
        <dbReference type="Pfam" id="PF00339"/>
    </source>
</evidence>
<accession>A0A9X0CR85</accession>
<comment type="similarity">
    <text evidence="1">Belongs to the arrestin family.</text>
</comment>